<keyword evidence="7" id="KW-0809">Transit peptide</keyword>
<keyword evidence="3 12" id="KW-0813">Transport</keyword>
<dbReference type="EMBL" id="WIWT01000010">
    <property type="protein sequence ID" value="KAF3218948.1"/>
    <property type="molecule type" value="Genomic_DNA"/>
</dbReference>
<organism evidence="13 16">
    <name type="scientific">Orbilia oligospora</name>
    <name type="common">Nematode-trapping fungus</name>
    <name type="synonym">Arthrobotrys oligospora</name>
    <dbReference type="NCBI Taxonomy" id="2813651"/>
    <lineage>
        <taxon>Eukaryota</taxon>
        <taxon>Fungi</taxon>
        <taxon>Dikarya</taxon>
        <taxon>Ascomycota</taxon>
        <taxon>Pezizomycotina</taxon>
        <taxon>Orbiliomycetes</taxon>
        <taxon>Orbiliales</taxon>
        <taxon>Orbiliaceae</taxon>
        <taxon>Orbilia</taxon>
    </lineage>
</organism>
<comment type="subunit">
    <text evidence="12">Component of the PAM complex.</text>
</comment>
<dbReference type="EMBL" id="JAABOE010000003">
    <property type="protein sequence ID" value="KAF3191554.1"/>
    <property type="molecule type" value="Genomic_DNA"/>
</dbReference>
<evidence type="ECO:0000256" key="2">
    <source>
        <dbReference type="ARBA" id="ARBA00006837"/>
    </source>
</evidence>
<protein>
    <recommendedName>
        <fullName evidence="12">Presequence translocated-associated motor subunit PAM17</fullName>
    </recommendedName>
</protein>
<evidence type="ECO:0000313" key="15">
    <source>
        <dbReference type="EMBL" id="KAF3218948.1"/>
    </source>
</evidence>
<dbReference type="PANTHER" id="PTHR28021:SF1">
    <property type="entry name" value="PRESEQUENCE TRANSLOCATED-ASSOCIATED MOTOR SUBUNIT PAM17, MITOCHONDRIAL"/>
    <property type="match status" value="1"/>
</dbReference>
<comment type="function">
    <text evidence="12">Component of the PAM complex, a complex required for the translocation of transit peptide-containing proteins from the inner membrane into the mitochondrial matrix in an ATP-dependent manner.</text>
</comment>
<evidence type="ECO:0000256" key="5">
    <source>
        <dbReference type="ARBA" id="ARBA00022792"/>
    </source>
</evidence>
<dbReference type="Pfam" id="PF08566">
    <property type="entry name" value="Pam17"/>
    <property type="match status" value="1"/>
</dbReference>
<dbReference type="GO" id="GO:0030150">
    <property type="term" value="P:protein import into mitochondrial matrix"/>
    <property type="evidence" value="ECO:0007669"/>
    <property type="project" value="UniProtKB-UniRule"/>
</dbReference>
<dbReference type="AlphaFoldDB" id="A0A6G1M9Y8"/>
<evidence type="ECO:0000313" key="16">
    <source>
        <dbReference type="Proteomes" id="UP000479691"/>
    </source>
</evidence>
<sequence>MATTFTRLGLRTASPFLHTPFRPSQTFLQPLRRLSSTTAASSTSIPPTSATTTSVNPLDWNTFLKLRKQKRRYNLAGSIVCSMLTSTIGLNILGTQEIDPSKMIWGLDPLMVLGIGLIACGATGWLIGPVAGTQAFKIANRRWMGEITKKEKEFFAHIKKNRVDPSFQSFSNPVPDYYGEKIGSLSQYRQWLKDQRAYNRKREKFL</sequence>
<evidence type="ECO:0000256" key="1">
    <source>
        <dbReference type="ARBA" id="ARBA00004448"/>
    </source>
</evidence>
<evidence type="ECO:0000313" key="14">
    <source>
        <dbReference type="EMBL" id="KAF3207449.1"/>
    </source>
</evidence>
<dbReference type="Proteomes" id="UP000614610">
    <property type="component" value="Unassembled WGS sequence"/>
</dbReference>
<evidence type="ECO:0000256" key="10">
    <source>
        <dbReference type="ARBA" id="ARBA00023128"/>
    </source>
</evidence>
<feature type="transmembrane region" description="Helical" evidence="12">
    <location>
        <begin position="113"/>
        <end position="132"/>
    </location>
</feature>
<evidence type="ECO:0000256" key="4">
    <source>
        <dbReference type="ARBA" id="ARBA00022692"/>
    </source>
</evidence>
<evidence type="ECO:0000256" key="9">
    <source>
        <dbReference type="ARBA" id="ARBA00023010"/>
    </source>
</evidence>
<keyword evidence="4 12" id="KW-0812">Transmembrane</keyword>
<dbReference type="EMBL" id="WIPF01000114">
    <property type="protein sequence ID" value="KAF3207449.1"/>
    <property type="molecule type" value="Genomic_DNA"/>
</dbReference>
<proteinExistence type="inferred from homology"/>
<evidence type="ECO:0000256" key="12">
    <source>
        <dbReference type="RuleBase" id="RU367146"/>
    </source>
</evidence>
<gene>
    <name evidence="13" type="primary">PAM17</name>
    <name evidence="14" type="ORF">TWF191_001026</name>
    <name evidence="15" type="ORF">TWF679_000360</name>
    <name evidence="13" type="ORF">TWF788_006151</name>
</gene>
<feature type="transmembrane region" description="Helical" evidence="12">
    <location>
        <begin position="73"/>
        <end position="93"/>
    </location>
</feature>
<evidence type="ECO:0000313" key="13">
    <source>
        <dbReference type="EMBL" id="KAF3191554.1"/>
    </source>
</evidence>
<evidence type="ECO:0000256" key="11">
    <source>
        <dbReference type="ARBA" id="ARBA00023136"/>
    </source>
</evidence>
<comment type="subcellular location">
    <subcellularLocation>
        <location evidence="1 12">Mitochondrion inner membrane</location>
        <topology evidence="1 12">Multi-pass membrane protein</topology>
    </subcellularLocation>
</comment>
<comment type="caution">
    <text evidence="13">The sequence shown here is derived from an EMBL/GenBank/DDBJ whole genome shotgun (WGS) entry which is preliminary data.</text>
</comment>
<keyword evidence="9 12" id="KW-0811">Translocation</keyword>
<dbReference type="OrthoDB" id="5970083at2759"/>
<keyword evidence="6 12" id="KW-0653">Protein transport</keyword>
<evidence type="ECO:0000256" key="3">
    <source>
        <dbReference type="ARBA" id="ARBA00022448"/>
    </source>
</evidence>
<evidence type="ECO:0000313" key="17">
    <source>
        <dbReference type="Proteomes" id="UP000483672"/>
    </source>
</evidence>
<comment type="similarity">
    <text evidence="2 12">Belongs to the PAM17 family.</text>
</comment>
<accession>A0A6G1M9Y8</accession>
<evidence type="ECO:0000256" key="8">
    <source>
        <dbReference type="ARBA" id="ARBA00022989"/>
    </source>
</evidence>
<name>A0A6G1M9Y8_ORBOL</name>
<keyword evidence="8 12" id="KW-1133">Transmembrane helix</keyword>
<dbReference type="Proteomes" id="UP000479691">
    <property type="component" value="Unassembled WGS sequence"/>
</dbReference>
<evidence type="ECO:0000256" key="7">
    <source>
        <dbReference type="ARBA" id="ARBA00022946"/>
    </source>
</evidence>
<dbReference type="GO" id="GO:0001405">
    <property type="term" value="C:PAM complex, Tim23 associated import motor"/>
    <property type="evidence" value="ECO:0007669"/>
    <property type="project" value="UniProtKB-UniRule"/>
</dbReference>
<dbReference type="InterPro" id="IPR013875">
    <property type="entry name" value="Pam17"/>
</dbReference>
<dbReference type="Proteomes" id="UP000483672">
    <property type="component" value="Unassembled WGS sequence"/>
</dbReference>
<reference evidence="16 17" key="1">
    <citation type="submission" date="2019-06" db="EMBL/GenBank/DDBJ databases">
        <authorList>
            <person name="Palmer J.M."/>
        </authorList>
    </citation>
    <scope>NUCLEOTIDE SEQUENCE [LARGE SCALE GENOMIC DNA]</scope>
    <source>
        <strain evidence="14 17">TWF191</strain>
        <strain evidence="15">TWF679</strain>
        <strain evidence="13 16">TWF788</strain>
    </source>
</reference>
<keyword evidence="11 12" id="KW-0472">Membrane</keyword>
<keyword evidence="10 12" id="KW-0496">Mitochondrion</keyword>
<dbReference type="PANTHER" id="PTHR28021">
    <property type="entry name" value="PRESEQUENCE TRANSLOCATED-ASSOCIATED MOTOR SUBUNIT PAM17, MITOCHONDRIAL"/>
    <property type="match status" value="1"/>
</dbReference>
<evidence type="ECO:0000256" key="6">
    <source>
        <dbReference type="ARBA" id="ARBA00022927"/>
    </source>
</evidence>
<keyword evidence="5 12" id="KW-0999">Mitochondrion inner membrane</keyword>